<dbReference type="InterPro" id="IPR037293">
    <property type="entry name" value="Gal_Oxidase_central_sf"/>
</dbReference>
<accession>A0ABU1BKF5</accession>
<dbReference type="Pfam" id="PF07250">
    <property type="entry name" value="Glyoxal_oxid_N"/>
    <property type="match status" value="1"/>
</dbReference>
<evidence type="ECO:0000259" key="3">
    <source>
        <dbReference type="Pfam" id="PF09118"/>
    </source>
</evidence>
<feature type="domain" description="Glyoxal oxidase N-terminal" evidence="2">
    <location>
        <begin position="44"/>
        <end position="319"/>
    </location>
</feature>
<dbReference type="InterPro" id="IPR014756">
    <property type="entry name" value="Ig_E-set"/>
</dbReference>
<keyword evidence="1" id="KW-0732">Signal</keyword>
<gene>
    <name evidence="4" type="ORF">Q8A64_03515</name>
</gene>
<dbReference type="SMART" id="SM00612">
    <property type="entry name" value="Kelch"/>
    <property type="match status" value="3"/>
</dbReference>
<dbReference type="SUPFAM" id="SSF50965">
    <property type="entry name" value="Galactose oxidase, central domain"/>
    <property type="match status" value="1"/>
</dbReference>
<dbReference type="Gene3D" id="2.60.40.10">
    <property type="entry name" value="Immunoglobulins"/>
    <property type="match status" value="1"/>
</dbReference>
<evidence type="ECO:0000259" key="2">
    <source>
        <dbReference type="Pfam" id="PF07250"/>
    </source>
</evidence>
<dbReference type="Proteomes" id="UP001225596">
    <property type="component" value="Unassembled WGS sequence"/>
</dbReference>
<proteinExistence type="predicted"/>
<dbReference type="CDD" id="cd02851">
    <property type="entry name" value="E_set_GO_C"/>
    <property type="match status" value="1"/>
</dbReference>
<dbReference type="EMBL" id="JAUYVH010000001">
    <property type="protein sequence ID" value="MDQ9169475.1"/>
    <property type="molecule type" value="Genomic_DNA"/>
</dbReference>
<dbReference type="SUPFAM" id="SSF81296">
    <property type="entry name" value="E set domains"/>
    <property type="match status" value="1"/>
</dbReference>
<dbReference type="Pfam" id="PF09118">
    <property type="entry name" value="GO-like_E_set"/>
    <property type="match status" value="1"/>
</dbReference>
<dbReference type="InterPro" id="IPR006652">
    <property type="entry name" value="Kelch_1"/>
</dbReference>
<dbReference type="PANTHER" id="PTHR32208:SF21">
    <property type="entry name" value="LOW QUALITY PROTEIN: ALDEHYDE OXIDASE GLOX-LIKE"/>
    <property type="match status" value="1"/>
</dbReference>
<sequence length="435" mass="47118">MSWSAFFDNHTWAPDQPGDETSEVYLVDIPSDGIPENFTLVPNLTTRLFCAGQTFMPDGRLFVAGGEIVEGGSPHTNIFDFRTNSWQRVADMSGPRWYPTTTTLGNGDILTLGGTMTFANADNNTLPQVWTGSGWRDLINARYDVGEYPRMHLAPNGMAFMSGIDPLTRYLDTTGAGAWSDVAVQNFDRGSRSYGSSVMYDDGKVLVVGGSDPATNTAEIINLYDAKPAWEFTKPMHFARQQLNATIMADGKVLVTGGSSGPGFNDASSAVFAAEIWDPRTGNWSLMASMKVPRLYHSTALLLPDGRVLSAGGGQPAATNGVDNYNAEIFSPPYLFNGPRPVIADAPEGVNYGQRFFVQTPDAATVVKATWIRLGSVTHAFNMNQRINHLPVTRVAGGLNITAPNDPNLTPPGHYMLFLLNDKGVPSIAKIIQIL</sequence>
<protein>
    <submittedName>
        <fullName evidence="4">DUF1929 domain-containing protein</fullName>
    </submittedName>
</protein>
<dbReference type="Gene3D" id="2.130.10.80">
    <property type="entry name" value="Galactose oxidase/kelch, beta-propeller"/>
    <property type="match status" value="1"/>
</dbReference>
<dbReference type="RefSeq" id="WP_338435379.1">
    <property type="nucleotide sequence ID" value="NZ_JAUYVH010000001.1"/>
</dbReference>
<reference evidence="4 5" key="1">
    <citation type="submission" date="2023-08" db="EMBL/GenBank/DDBJ databases">
        <title>Oxalobacteraceae gen .nov., isolated from river sludge outside the plant.</title>
        <authorList>
            <person name="Zhao S.Y."/>
        </authorList>
    </citation>
    <scope>NUCLEOTIDE SEQUENCE [LARGE SCALE GENOMIC DNA]</scope>
    <source>
        <strain evidence="4 5">R-40</strain>
    </source>
</reference>
<dbReference type="InterPro" id="IPR011043">
    <property type="entry name" value="Gal_Oxase/kelch_b-propeller"/>
</dbReference>
<keyword evidence="5" id="KW-1185">Reference proteome</keyword>
<evidence type="ECO:0000313" key="5">
    <source>
        <dbReference type="Proteomes" id="UP001225596"/>
    </source>
</evidence>
<feature type="domain" description="Galactose oxidase-like Early set" evidence="3">
    <location>
        <begin position="340"/>
        <end position="434"/>
    </location>
</feature>
<dbReference type="InterPro" id="IPR015202">
    <property type="entry name" value="GO-like_E_set"/>
</dbReference>
<name>A0ABU1BKF5_9BURK</name>
<dbReference type="InterPro" id="IPR009880">
    <property type="entry name" value="Glyoxal_oxidase_N"/>
</dbReference>
<evidence type="ECO:0000313" key="4">
    <source>
        <dbReference type="EMBL" id="MDQ9169475.1"/>
    </source>
</evidence>
<dbReference type="InterPro" id="IPR013783">
    <property type="entry name" value="Ig-like_fold"/>
</dbReference>
<comment type="caution">
    <text evidence="4">The sequence shown here is derived from an EMBL/GenBank/DDBJ whole genome shotgun (WGS) entry which is preliminary data.</text>
</comment>
<organism evidence="4 5">
    <name type="scientific">Keguizhuia sedimenti</name>
    <dbReference type="NCBI Taxonomy" id="3064264"/>
    <lineage>
        <taxon>Bacteria</taxon>
        <taxon>Pseudomonadati</taxon>
        <taxon>Pseudomonadota</taxon>
        <taxon>Betaproteobacteria</taxon>
        <taxon>Burkholderiales</taxon>
        <taxon>Oxalobacteraceae</taxon>
        <taxon>Keguizhuia</taxon>
    </lineage>
</organism>
<evidence type="ECO:0000256" key="1">
    <source>
        <dbReference type="ARBA" id="ARBA00022729"/>
    </source>
</evidence>
<dbReference type="PANTHER" id="PTHR32208">
    <property type="entry name" value="SECRETED PROTEIN-RELATED"/>
    <property type="match status" value="1"/>
</dbReference>